<evidence type="ECO:0000313" key="5">
    <source>
        <dbReference type="EMBL" id="GLY83779.1"/>
    </source>
</evidence>
<dbReference type="InterPro" id="IPR001077">
    <property type="entry name" value="COMT_C"/>
</dbReference>
<dbReference type="RefSeq" id="WP_432705904.1">
    <property type="nucleotide sequence ID" value="NZ_BSTK01000002.1"/>
</dbReference>
<evidence type="ECO:0000256" key="2">
    <source>
        <dbReference type="ARBA" id="ARBA00022679"/>
    </source>
</evidence>
<keyword evidence="2" id="KW-0808">Transferase</keyword>
<dbReference type="Pfam" id="PF00891">
    <property type="entry name" value="Methyltransf_2"/>
    <property type="match status" value="1"/>
</dbReference>
<name>A0A9W6RXT1_9ACTN</name>
<reference evidence="5" key="1">
    <citation type="submission" date="2023-03" db="EMBL/GenBank/DDBJ databases">
        <title>Actinoallomurus iriomotensis NBRC 103684.</title>
        <authorList>
            <person name="Ichikawa N."/>
            <person name="Sato H."/>
            <person name="Tonouchi N."/>
        </authorList>
    </citation>
    <scope>NUCLEOTIDE SEQUENCE</scope>
    <source>
        <strain evidence="5">NBRC 103684</strain>
    </source>
</reference>
<evidence type="ECO:0000256" key="1">
    <source>
        <dbReference type="ARBA" id="ARBA00022603"/>
    </source>
</evidence>
<proteinExistence type="predicted"/>
<feature type="domain" description="O-methyltransferase C-terminal" evidence="4">
    <location>
        <begin position="13"/>
        <end position="125"/>
    </location>
</feature>
<evidence type="ECO:0000313" key="6">
    <source>
        <dbReference type="Proteomes" id="UP001165074"/>
    </source>
</evidence>
<dbReference type="PROSITE" id="PS51683">
    <property type="entry name" value="SAM_OMT_II"/>
    <property type="match status" value="1"/>
</dbReference>
<dbReference type="GO" id="GO:0008171">
    <property type="term" value="F:O-methyltransferase activity"/>
    <property type="evidence" value="ECO:0007669"/>
    <property type="project" value="InterPro"/>
</dbReference>
<dbReference type="GO" id="GO:0032259">
    <property type="term" value="P:methylation"/>
    <property type="evidence" value="ECO:0007669"/>
    <property type="project" value="UniProtKB-KW"/>
</dbReference>
<gene>
    <name evidence="5" type="ORF">Airi02_017080</name>
</gene>
<keyword evidence="1" id="KW-0489">Methyltransferase</keyword>
<evidence type="ECO:0000259" key="4">
    <source>
        <dbReference type="Pfam" id="PF00891"/>
    </source>
</evidence>
<dbReference type="Proteomes" id="UP001165074">
    <property type="component" value="Unassembled WGS sequence"/>
</dbReference>
<comment type="caution">
    <text evidence="5">The sequence shown here is derived from an EMBL/GenBank/DDBJ whole genome shotgun (WGS) entry which is preliminary data.</text>
</comment>
<evidence type="ECO:0000256" key="3">
    <source>
        <dbReference type="ARBA" id="ARBA00022691"/>
    </source>
</evidence>
<dbReference type="EMBL" id="BSTK01000002">
    <property type="protein sequence ID" value="GLY83779.1"/>
    <property type="molecule type" value="Genomic_DNA"/>
</dbReference>
<keyword evidence="6" id="KW-1185">Reference proteome</keyword>
<dbReference type="AlphaFoldDB" id="A0A9W6RXT1"/>
<dbReference type="InterPro" id="IPR016461">
    <property type="entry name" value="COMT-like"/>
</dbReference>
<sequence>MLVQAGHAHWRSWESFPEAVRQGAGQAKDALGADIFDYLSRPENAEEAALFTESMADLANLTVQGAVAGIDTAGVSTAVDVGGADGRFILELMAADPGLRGQVLDLPHAVSRRRRLLRPGTRRRLSAGPRAPGPLLGGLQNLPIGGGLAGSCWIRAGETHGAPEVGRPDHAVLEADQWFPPALSAIRSRPAGGPRPR</sequence>
<dbReference type="SUPFAM" id="SSF53335">
    <property type="entry name" value="S-adenosyl-L-methionine-dependent methyltransferases"/>
    <property type="match status" value="1"/>
</dbReference>
<dbReference type="Gene3D" id="3.40.50.150">
    <property type="entry name" value="Vaccinia Virus protein VP39"/>
    <property type="match status" value="1"/>
</dbReference>
<accession>A0A9W6RXT1</accession>
<dbReference type="InterPro" id="IPR029063">
    <property type="entry name" value="SAM-dependent_MTases_sf"/>
</dbReference>
<keyword evidence="3" id="KW-0949">S-adenosyl-L-methionine</keyword>
<protein>
    <recommendedName>
        <fullName evidence="4">O-methyltransferase C-terminal domain-containing protein</fullName>
    </recommendedName>
</protein>
<organism evidence="5 6">
    <name type="scientific">Actinoallomurus iriomotensis</name>
    <dbReference type="NCBI Taxonomy" id="478107"/>
    <lineage>
        <taxon>Bacteria</taxon>
        <taxon>Bacillati</taxon>
        <taxon>Actinomycetota</taxon>
        <taxon>Actinomycetes</taxon>
        <taxon>Streptosporangiales</taxon>
        <taxon>Thermomonosporaceae</taxon>
        <taxon>Actinoallomurus</taxon>
    </lineage>
</organism>